<accession>A0ABU8VX99</accession>
<dbReference type="RefSeq" id="WP_340362920.1">
    <property type="nucleotide sequence ID" value="NZ_JBBKZV010000003.1"/>
</dbReference>
<proteinExistence type="predicted"/>
<gene>
    <name evidence="1" type="ORF">WKW80_07445</name>
</gene>
<comment type="caution">
    <text evidence="1">The sequence shown here is derived from an EMBL/GenBank/DDBJ whole genome shotgun (WGS) entry which is preliminary data.</text>
</comment>
<protein>
    <recommendedName>
        <fullName evidence="3">ATPase with chaperone activity</fullName>
    </recommendedName>
</protein>
<sequence>MSDDYQIDIPPSFFAVYTDARQRLCEPIAIVRARYELCEDLATHLIEQARLLHHVAVPSEDEILHRCRDGLLTVESGVSAAEATWVVRRLAELLNWRCPAFADVQELVQRQ</sequence>
<reference evidence="1 2" key="1">
    <citation type="submission" date="2024-03" db="EMBL/GenBank/DDBJ databases">
        <title>Novel species of the genus Variovorax.</title>
        <authorList>
            <person name="Liu Q."/>
            <person name="Xin Y.-H."/>
        </authorList>
    </citation>
    <scope>NUCLEOTIDE SEQUENCE [LARGE SCALE GENOMIC DNA]</scope>
    <source>
        <strain evidence="1 2">KACC 18501</strain>
    </source>
</reference>
<evidence type="ECO:0008006" key="3">
    <source>
        <dbReference type="Google" id="ProtNLM"/>
    </source>
</evidence>
<dbReference type="EMBL" id="JBBKZV010000003">
    <property type="protein sequence ID" value="MEJ8821869.1"/>
    <property type="molecule type" value="Genomic_DNA"/>
</dbReference>
<keyword evidence="2" id="KW-1185">Reference proteome</keyword>
<organism evidence="1 2">
    <name type="scientific">Variovorax humicola</name>
    <dbReference type="NCBI Taxonomy" id="1769758"/>
    <lineage>
        <taxon>Bacteria</taxon>
        <taxon>Pseudomonadati</taxon>
        <taxon>Pseudomonadota</taxon>
        <taxon>Betaproteobacteria</taxon>
        <taxon>Burkholderiales</taxon>
        <taxon>Comamonadaceae</taxon>
        <taxon>Variovorax</taxon>
    </lineage>
</organism>
<name>A0ABU8VX99_9BURK</name>
<evidence type="ECO:0000313" key="1">
    <source>
        <dbReference type="EMBL" id="MEJ8821869.1"/>
    </source>
</evidence>
<evidence type="ECO:0000313" key="2">
    <source>
        <dbReference type="Proteomes" id="UP001363010"/>
    </source>
</evidence>
<dbReference type="Proteomes" id="UP001363010">
    <property type="component" value="Unassembled WGS sequence"/>
</dbReference>